<dbReference type="PANTHER" id="PTHR14919:SF0">
    <property type="entry name" value="SPERM FLAGELLAR PROTEIN 2"/>
    <property type="match status" value="1"/>
</dbReference>
<protein>
    <recommendedName>
        <fullName evidence="1">CPC1/SPEF2 domain-containing protein</fullName>
    </recommendedName>
</protein>
<name>A0A1Y2A8U1_9FUNG</name>
<dbReference type="InterPro" id="IPR054517">
    <property type="entry name" value="SPEF2_D5"/>
</dbReference>
<feature type="domain" description="CPC1/SPEF2" evidence="1">
    <location>
        <begin position="164"/>
        <end position="297"/>
    </location>
</feature>
<dbReference type="EMBL" id="MCOG01000319">
    <property type="protein sequence ID" value="ORY18455.1"/>
    <property type="molecule type" value="Genomic_DNA"/>
</dbReference>
<dbReference type="InterPro" id="IPR052634">
    <property type="entry name" value="Sperm_flagellar-bone_growth"/>
</dbReference>
<gene>
    <name evidence="2" type="ORF">LY90DRAFT_517428</name>
</gene>
<dbReference type="Pfam" id="PF22946">
    <property type="entry name" value="SPEF2_D5"/>
    <property type="match status" value="1"/>
</dbReference>
<dbReference type="AlphaFoldDB" id="A0A1Y2A8U1"/>
<keyword evidence="3" id="KW-1185">Reference proteome</keyword>
<dbReference type="PANTHER" id="PTHR14919">
    <property type="entry name" value="KPL2-RELATED"/>
    <property type="match status" value="1"/>
</dbReference>
<organism evidence="2 3">
    <name type="scientific">Neocallimastix californiae</name>
    <dbReference type="NCBI Taxonomy" id="1754190"/>
    <lineage>
        <taxon>Eukaryota</taxon>
        <taxon>Fungi</taxon>
        <taxon>Fungi incertae sedis</taxon>
        <taxon>Chytridiomycota</taxon>
        <taxon>Chytridiomycota incertae sedis</taxon>
        <taxon>Neocallimastigomycetes</taxon>
        <taxon>Neocallimastigales</taxon>
        <taxon>Neocallimastigaceae</taxon>
        <taxon>Neocallimastix</taxon>
    </lineage>
</organism>
<dbReference type="Proteomes" id="UP000193920">
    <property type="component" value="Unassembled WGS sequence"/>
</dbReference>
<sequence length="457" mass="54546">MKNIKKEFIENIENFERNLRNNDRTGLKSKDEIESLNYTDKNNNDYDQTLLADIDIMKASKIVSESSNRYDKQMEIDEIRNFLKYQRNMDPSAYMKMIQKKMPSIETSMRQTHEYLNRIHEKKMKEDETNKEKKYRRRKILLSQQRSRKENEKTALDNFLLNQLLNESKQERRIAEQLMEMRKQKNLIYEDRCKKNQQYAEKREKDYELALIREEELGRKSREEYERKLLLQKQKHDEELLIKEEEKKQETYRIINEIVSELVDLSCKICEYKLTNEGNITKKQIDALKTLIAKGLPLEDKYIFELIKNSEMSEDKKEIADNLIEGLDPQQTSNSILGENYTLTNDNNKNGINNADYNFNNEKKLSLEDESKEKVMENSLDKNNGNKIEENVQGVILMESVPEIPNSLISKMDENENVDLIQVDEANRNVLRGVQILDEEEFMDYLKGQNNWEYTFW</sequence>
<comment type="caution">
    <text evidence="2">The sequence shown here is derived from an EMBL/GenBank/DDBJ whole genome shotgun (WGS) entry which is preliminary data.</text>
</comment>
<proteinExistence type="predicted"/>
<evidence type="ECO:0000313" key="2">
    <source>
        <dbReference type="EMBL" id="ORY18455.1"/>
    </source>
</evidence>
<accession>A0A1Y2A8U1</accession>
<dbReference type="OrthoDB" id="62528at2759"/>
<dbReference type="STRING" id="1754190.A0A1Y2A8U1"/>
<evidence type="ECO:0000313" key="3">
    <source>
        <dbReference type="Proteomes" id="UP000193920"/>
    </source>
</evidence>
<reference evidence="2 3" key="1">
    <citation type="submission" date="2016-08" db="EMBL/GenBank/DDBJ databases">
        <title>A Parts List for Fungal Cellulosomes Revealed by Comparative Genomics.</title>
        <authorList>
            <consortium name="DOE Joint Genome Institute"/>
            <person name="Haitjema C.H."/>
            <person name="Gilmore S.P."/>
            <person name="Henske J.K."/>
            <person name="Solomon K.V."/>
            <person name="De Groot R."/>
            <person name="Kuo A."/>
            <person name="Mondo S.J."/>
            <person name="Salamov A.A."/>
            <person name="Labutti K."/>
            <person name="Zhao Z."/>
            <person name="Chiniquy J."/>
            <person name="Barry K."/>
            <person name="Brewer H.M."/>
            <person name="Purvine S.O."/>
            <person name="Wright A.T."/>
            <person name="Boxma B."/>
            <person name="Van Alen T."/>
            <person name="Hackstein J.H."/>
            <person name="Baker S.E."/>
            <person name="Grigoriev I.V."/>
            <person name="O'Malley M.A."/>
        </authorList>
    </citation>
    <scope>NUCLEOTIDE SEQUENCE [LARGE SCALE GENOMIC DNA]</scope>
    <source>
        <strain evidence="2 3">G1</strain>
    </source>
</reference>
<evidence type="ECO:0000259" key="1">
    <source>
        <dbReference type="Pfam" id="PF22946"/>
    </source>
</evidence>